<dbReference type="AlphaFoldDB" id="A0ABC8UKX4"/>
<dbReference type="InterPro" id="IPR036291">
    <property type="entry name" value="NAD(P)-bd_dom_sf"/>
</dbReference>
<dbReference type="Pfam" id="PF00106">
    <property type="entry name" value="adh_short"/>
    <property type="match status" value="1"/>
</dbReference>
<comment type="caution">
    <text evidence="2">The sequence shown here is derived from an EMBL/GenBank/DDBJ whole genome shotgun (WGS) entry which is preliminary data.</text>
</comment>
<gene>
    <name evidence="2" type="ORF">ILEXP_LOCUS51788</name>
</gene>
<accession>A0ABC8UKX4</accession>
<evidence type="ECO:0000313" key="3">
    <source>
        <dbReference type="Proteomes" id="UP001642360"/>
    </source>
</evidence>
<name>A0ABC8UKX4_9AQUA</name>
<dbReference type="Proteomes" id="UP001642360">
    <property type="component" value="Unassembled WGS sequence"/>
</dbReference>
<evidence type="ECO:0000256" key="1">
    <source>
        <dbReference type="ARBA" id="ARBA00006484"/>
    </source>
</evidence>
<evidence type="ECO:0000313" key="2">
    <source>
        <dbReference type="EMBL" id="CAK9181706.1"/>
    </source>
</evidence>
<comment type="similarity">
    <text evidence="1">Belongs to the short-chain dehydrogenases/reductases (SDR) family.</text>
</comment>
<protein>
    <submittedName>
        <fullName evidence="2">Uncharacterized protein</fullName>
    </submittedName>
</protein>
<proteinExistence type="inferred from homology"/>
<sequence>MEKQFGKRFEGKVAIITASTQGIGFSIAERLGLEGASVVVSSRKQNLDINSVINPTSFPKVPEVRVHN</sequence>
<dbReference type="PANTHER" id="PTHR43943">
    <property type="entry name" value="DEHYDROGENASE/REDUCTASE (SDR FAMILY) MEMBER 4"/>
    <property type="match status" value="1"/>
</dbReference>
<dbReference type="PANTHER" id="PTHR43943:SF2">
    <property type="entry name" value="DEHYDROGENASE_REDUCTASE 4"/>
    <property type="match status" value="1"/>
</dbReference>
<organism evidence="2 3">
    <name type="scientific">Ilex paraguariensis</name>
    <name type="common">yerba mate</name>
    <dbReference type="NCBI Taxonomy" id="185542"/>
    <lineage>
        <taxon>Eukaryota</taxon>
        <taxon>Viridiplantae</taxon>
        <taxon>Streptophyta</taxon>
        <taxon>Embryophyta</taxon>
        <taxon>Tracheophyta</taxon>
        <taxon>Spermatophyta</taxon>
        <taxon>Magnoliopsida</taxon>
        <taxon>eudicotyledons</taxon>
        <taxon>Gunneridae</taxon>
        <taxon>Pentapetalae</taxon>
        <taxon>asterids</taxon>
        <taxon>campanulids</taxon>
        <taxon>Aquifoliales</taxon>
        <taxon>Aquifoliaceae</taxon>
        <taxon>Ilex</taxon>
    </lineage>
</organism>
<dbReference type="InterPro" id="IPR002347">
    <property type="entry name" value="SDR_fam"/>
</dbReference>
<keyword evidence="3" id="KW-1185">Reference proteome</keyword>
<dbReference type="EMBL" id="CAUOFW020008135">
    <property type="protein sequence ID" value="CAK9181706.1"/>
    <property type="molecule type" value="Genomic_DNA"/>
</dbReference>
<dbReference type="SUPFAM" id="SSF51735">
    <property type="entry name" value="NAD(P)-binding Rossmann-fold domains"/>
    <property type="match status" value="1"/>
</dbReference>
<dbReference type="Gene3D" id="3.40.50.720">
    <property type="entry name" value="NAD(P)-binding Rossmann-like Domain"/>
    <property type="match status" value="1"/>
</dbReference>
<reference evidence="2 3" key="1">
    <citation type="submission" date="2024-02" db="EMBL/GenBank/DDBJ databases">
        <authorList>
            <person name="Vignale AGUSTIN F."/>
            <person name="Sosa J E."/>
            <person name="Modenutti C."/>
        </authorList>
    </citation>
    <scope>NUCLEOTIDE SEQUENCE [LARGE SCALE GENOMIC DNA]</scope>
</reference>